<proteinExistence type="predicted"/>
<keyword evidence="3" id="KW-1185">Reference proteome</keyword>
<dbReference type="EnsemblPlants" id="OBART05G05910.1">
    <property type="protein sequence ID" value="OBART05G05910.1"/>
    <property type="gene ID" value="OBART05G05910"/>
</dbReference>
<dbReference type="HOGENOM" id="CLU_147665_0_0_1"/>
<feature type="compositionally biased region" description="Basic residues" evidence="1">
    <location>
        <begin position="60"/>
        <end position="77"/>
    </location>
</feature>
<reference evidence="2" key="2">
    <citation type="submission" date="2015-03" db="UniProtKB">
        <authorList>
            <consortium name="EnsemblPlants"/>
        </authorList>
    </citation>
    <scope>IDENTIFICATION</scope>
</reference>
<name>A0A0D3G442_9ORYZ</name>
<reference evidence="2" key="1">
    <citation type="journal article" date="2009" name="Rice">
        <title>De Novo Next Generation Sequencing of Plant Genomes.</title>
        <authorList>
            <person name="Rounsley S."/>
            <person name="Marri P.R."/>
            <person name="Yu Y."/>
            <person name="He R."/>
            <person name="Sisneros N."/>
            <person name="Goicoechea J.L."/>
            <person name="Lee S.J."/>
            <person name="Angelova A."/>
            <person name="Kudrna D."/>
            <person name="Luo M."/>
            <person name="Affourtit J."/>
            <person name="Desany B."/>
            <person name="Knight J."/>
            <person name="Niazi F."/>
            <person name="Egholm M."/>
            <person name="Wing R.A."/>
        </authorList>
    </citation>
    <scope>NUCLEOTIDE SEQUENCE [LARGE SCALE GENOMIC DNA]</scope>
    <source>
        <strain evidence="2">cv. IRGC 105608</strain>
    </source>
</reference>
<feature type="compositionally biased region" description="Low complexity" evidence="1">
    <location>
        <begin position="40"/>
        <end position="49"/>
    </location>
</feature>
<protein>
    <submittedName>
        <fullName evidence="2">Uncharacterized protein</fullName>
    </submittedName>
</protein>
<dbReference type="Proteomes" id="UP000026960">
    <property type="component" value="Chromosome 5"/>
</dbReference>
<evidence type="ECO:0000313" key="3">
    <source>
        <dbReference type="Proteomes" id="UP000026960"/>
    </source>
</evidence>
<feature type="region of interest" description="Disordered" evidence="1">
    <location>
        <begin position="27"/>
        <end position="91"/>
    </location>
</feature>
<sequence>MAGRWLAEVAAAGTPPMAGGWLAEVAAAAAAAPSSPPDPAGGEAASSSPLDPAPGELVGRRRAPACQRRRRQQRPHPPHAAMTVTVEDSGGTGSFLKKPLWHVFLILGDLDLDEYTSLLLSLSRIREVVMKGSRDGLEGGTVVECGW</sequence>
<dbReference type="Gramene" id="OBART05G05910.1">
    <property type="protein sequence ID" value="OBART05G05910.1"/>
    <property type="gene ID" value="OBART05G05910"/>
</dbReference>
<evidence type="ECO:0000256" key="1">
    <source>
        <dbReference type="SAM" id="MobiDB-lite"/>
    </source>
</evidence>
<dbReference type="AlphaFoldDB" id="A0A0D3G442"/>
<dbReference type="PaxDb" id="65489-OBART05G05910.1"/>
<evidence type="ECO:0000313" key="2">
    <source>
        <dbReference type="EnsemblPlants" id="OBART05G05910.1"/>
    </source>
</evidence>
<organism evidence="2">
    <name type="scientific">Oryza barthii</name>
    <dbReference type="NCBI Taxonomy" id="65489"/>
    <lineage>
        <taxon>Eukaryota</taxon>
        <taxon>Viridiplantae</taxon>
        <taxon>Streptophyta</taxon>
        <taxon>Embryophyta</taxon>
        <taxon>Tracheophyta</taxon>
        <taxon>Spermatophyta</taxon>
        <taxon>Magnoliopsida</taxon>
        <taxon>Liliopsida</taxon>
        <taxon>Poales</taxon>
        <taxon>Poaceae</taxon>
        <taxon>BOP clade</taxon>
        <taxon>Oryzoideae</taxon>
        <taxon>Oryzeae</taxon>
        <taxon>Oryzinae</taxon>
        <taxon>Oryza</taxon>
    </lineage>
</organism>
<accession>A0A0D3G442</accession>